<keyword evidence="3" id="KW-0444">Lipid biosynthesis</keyword>
<evidence type="ECO:0000256" key="2">
    <source>
        <dbReference type="ARBA" id="ARBA00005983"/>
    </source>
</evidence>
<evidence type="ECO:0000256" key="3">
    <source>
        <dbReference type="ARBA" id="ARBA00022516"/>
    </source>
</evidence>
<accession>A0A3L8GAB3</accession>
<dbReference type="PANTHER" id="PTHR12358">
    <property type="entry name" value="SPHINGOSINE KINASE"/>
    <property type="match status" value="1"/>
</dbReference>
<dbReference type="Gene3D" id="2.60.200.40">
    <property type="match status" value="1"/>
</dbReference>
<keyword evidence="4" id="KW-0808">Transferase</keyword>
<evidence type="ECO:0000256" key="6">
    <source>
        <dbReference type="ARBA" id="ARBA00022741"/>
    </source>
</evidence>
<evidence type="ECO:0000259" key="13">
    <source>
        <dbReference type="PROSITE" id="PS50146"/>
    </source>
</evidence>
<evidence type="ECO:0000313" key="15">
    <source>
        <dbReference type="Proteomes" id="UP000269148"/>
    </source>
</evidence>
<dbReference type="Gene3D" id="3.40.50.10330">
    <property type="entry name" value="Probable inorganic polyphosphate/atp-NAD kinase, domain 1"/>
    <property type="match status" value="1"/>
</dbReference>
<dbReference type="GO" id="GO:0008654">
    <property type="term" value="P:phospholipid biosynthetic process"/>
    <property type="evidence" value="ECO:0007669"/>
    <property type="project" value="UniProtKB-KW"/>
</dbReference>
<comment type="caution">
    <text evidence="14">The sequence shown here is derived from an EMBL/GenBank/DDBJ whole genome shotgun (WGS) entry which is preliminary data.</text>
</comment>
<dbReference type="InterPro" id="IPR005218">
    <property type="entry name" value="Diacylglycerol/lipid_kinase"/>
</dbReference>
<dbReference type="NCBIfam" id="TIGR00147">
    <property type="entry name" value="YegS/Rv2252/BmrU family lipid kinase"/>
    <property type="match status" value="1"/>
</dbReference>
<dbReference type="GO" id="GO:0005524">
    <property type="term" value="F:ATP binding"/>
    <property type="evidence" value="ECO:0007669"/>
    <property type="project" value="UniProtKB-KW"/>
</dbReference>
<sequence>MKKVMLIVNPASGGEKAKAFEKIAKSKLATYFDQVDVRYTEKEGDAKRFAQTAARASYESVFVMGGDGTVNEGVSGLAEESYRPTFGFFPLGTVNDLARALQMPLDPEEAVEALDFTKTQTLDIAKVNDRYFTNILAIGSIPESINNVDDKEKTVLGPLAYFLSGLKNILKNKSYTFTITSDGQEASFISSLVLLTLTNSIGGFDRITPDASVNDGYLHLVFTKDKSAIETMTALPKLLSKNMSNNDAVTYQKVKEVTISVEGGQLESNLDGDPGPKLPLNVKVLPSHLMVYKY</sequence>
<name>A0A3L8GAB3_STRIN</name>
<dbReference type="STRING" id="1346.BMF34_09505"/>
<keyword evidence="6" id="KW-0547">Nucleotide-binding</keyword>
<proteinExistence type="inferred from homology"/>
<gene>
    <name evidence="14" type="ORF">DIY07_09755</name>
</gene>
<dbReference type="GO" id="GO:0005886">
    <property type="term" value="C:plasma membrane"/>
    <property type="evidence" value="ECO:0007669"/>
    <property type="project" value="TreeGrafter"/>
</dbReference>
<evidence type="ECO:0000256" key="11">
    <source>
        <dbReference type="ARBA" id="ARBA00023209"/>
    </source>
</evidence>
<dbReference type="PROSITE" id="PS50146">
    <property type="entry name" value="DAGK"/>
    <property type="match status" value="1"/>
</dbReference>
<dbReference type="EMBL" id="QLQD01000083">
    <property type="protein sequence ID" value="RLU54742.1"/>
    <property type="molecule type" value="Genomic_DNA"/>
</dbReference>
<dbReference type="GO" id="GO:0004143">
    <property type="term" value="F:ATP-dependent diacylglycerol kinase activity"/>
    <property type="evidence" value="ECO:0007669"/>
    <property type="project" value="TreeGrafter"/>
</dbReference>
<reference evidence="14 15" key="1">
    <citation type="submission" date="2018-06" db="EMBL/GenBank/DDBJ databases">
        <title>Mutators as drivers of adaptation in pathogenic bacteria and a risk factor for host jumps and vaccine escape.</title>
        <authorList>
            <person name="Barnes A.C."/>
            <person name="Silayeva O."/>
        </authorList>
    </citation>
    <scope>NUCLEOTIDE SEQUENCE [LARGE SCALE GENOMIC DNA]</scope>
    <source>
        <strain evidence="14 15">QMA0445</strain>
    </source>
</reference>
<dbReference type="RefSeq" id="WP_121792135.1">
    <property type="nucleotide sequence ID" value="NZ_QLQC01000084.1"/>
</dbReference>
<keyword evidence="10" id="KW-0443">Lipid metabolism</keyword>
<dbReference type="SMART" id="SM00046">
    <property type="entry name" value="DAGKc"/>
    <property type="match status" value="1"/>
</dbReference>
<keyword evidence="11" id="KW-0594">Phospholipid biosynthesis</keyword>
<dbReference type="InterPro" id="IPR017438">
    <property type="entry name" value="ATP-NAD_kinase_N"/>
</dbReference>
<comment type="similarity">
    <text evidence="2">Belongs to the diacylglycerol/lipid kinase family.</text>
</comment>
<evidence type="ECO:0000256" key="10">
    <source>
        <dbReference type="ARBA" id="ARBA00023098"/>
    </source>
</evidence>
<evidence type="ECO:0000256" key="8">
    <source>
        <dbReference type="ARBA" id="ARBA00022840"/>
    </source>
</evidence>
<dbReference type="OrthoDB" id="142078at2"/>
<dbReference type="SUPFAM" id="SSF111331">
    <property type="entry name" value="NAD kinase/diacylglycerol kinase-like"/>
    <property type="match status" value="1"/>
</dbReference>
<organism evidence="14 15">
    <name type="scientific">Streptococcus iniae</name>
    <name type="common">Streptococcus shiloi</name>
    <dbReference type="NCBI Taxonomy" id="1346"/>
    <lineage>
        <taxon>Bacteria</taxon>
        <taxon>Bacillati</taxon>
        <taxon>Bacillota</taxon>
        <taxon>Bacilli</taxon>
        <taxon>Lactobacillales</taxon>
        <taxon>Streptococcaceae</taxon>
        <taxon>Streptococcus</taxon>
    </lineage>
</organism>
<dbReference type="InterPro" id="IPR001206">
    <property type="entry name" value="Diacylglycerol_kinase_cat_dom"/>
</dbReference>
<evidence type="ECO:0000256" key="1">
    <source>
        <dbReference type="ARBA" id="ARBA00001946"/>
    </source>
</evidence>
<keyword evidence="7 14" id="KW-0418">Kinase</keyword>
<evidence type="ECO:0000256" key="12">
    <source>
        <dbReference type="ARBA" id="ARBA00023264"/>
    </source>
</evidence>
<feature type="domain" description="DAGKc" evidence="13">
    <location>
        <begin position="1"/>
        <end position="131"/>
    </location>
</feature>
<dbReference type="Proteomes" id="UP000269148">
    <property type="component" value="Unassembled WGS sequence"/>
</dbReference>
<dbReference type="Pfam" id="PF00781">
    <property type="entry name" value="DAGK_cat"/>
    <property type="match status" value="1"/>
</dbReference>
<dbReference type="AlphaFoldDB" id="A0A3L8GAB3"/>
<evidence type="ECO:0000256" key="9">
    <source>
        <dbReference type="ARBA" id="ARBA00022842"/>
    </source>
</evidence>
<dbReference type="InterPro" id="IPR016064">
    <property type="entry name" value="NAD/diacylglycerol_kinase_sf"/>
</dbReference>
<keyword evidence="8" id="KW-0067">ATP-binding</keyword>
<dbReference type="Pfam" id="PF19279">
    <property type="entry name" value="YegS_C"/>
    <property type="match status" value="1"/>
</dbReference>
<keyword evidence="9" id="KW-0460">Magnesium</keyword>
<evidence type="ECO:0000256" key="5">
    <source>
        <dbReference type="ARBA" id="ARBA00022723"/>
    </source>
</evidence>
<dbReference type="PANTHER" id="PTHR12358:SF106">
    <property type="entry name" value="LIPID KINASE YEGS"/>
    <property type="match status" value="1"/>
</dbReference>
<evidence type="ECO:0000313" key="14">
    <source>
        <dbReference type="EMBL" id="RLU54742.1"/>
    </source>
</evidence>
<dbReference type="GO" id="GO:0046872">
    <property type="term" value="F:metal ion binding"/>
    <property type="evidence" value="ECO:0007669"/>
    <property type="project" value="UniProtKB-KW"/>
</dbReference>
<dbReference type="InterPro" id="IPR050187">
    <property type="entry name" value="Lipid_Phosphate_FormReg"/>
</dbReference>
<keyword evidence="12" id="KW-1208">Phospholipid metabolism</keyword>
<protein>
    <submittedName>
        <fullName evidence="14">Diacylglycerol kinase family lipid kinase</fullName>
    </submittedName>
</protein>
<comment type="cofactor">
    <cofactor evidence="1">
        <name>Mg(2+)</name>
        <dbReference type="ChEBI" id="CHEBI:18420"/>
    </cofactor>
</comment>
<evidence type="ECO:0000256" key="7">
    <source>
        <dbReference type="ARBA" id="ARBA00022777"/>
    </source>
</evidence>
<evidence type="ECO:0000256" key="4">
    <source>
        <dbReference type="ARBA" id="ARBA00022679"/>
    </source>
</evidence>
<dbReference type="InterPro" id="IPR045540">
    <property type="entry name" value="YegS/DAGK_C"/>
</dbReference>
<keyword evidence="5" id="KW-0479">Metal-binding</keyword>